<dbReference type="AlphaFoldDB" id="A0A9X3W695"/>
<proteinExistence type="predicted"/>
<dbReference type="RefSeq" id="WP_271868400.1">
    <property type="nucleotide sequence ID" value="NZ_JAOTGX010000042.1"/>
</dbReference>
<keyword evidence="1" id="KW-0472">Membrane</keyword>
<evidence type="ECO:0000256" key="1">
    <source>
        <dbReference type="SAM" id="Phobius"/>
    </source>
</evidence>
<gene>
    <name evidence="2" type="ORF">ODU72_10465</name>
</gene>
<feature type="transmembrane region" description="Helical" evidence="1">
    <location>
        <begin position="167"/>
        <end position="187"/>
    </location>
</feature>
<feature type="transmembrane region" description="Helical" evidence="1">
    <location>
        <begin position="125"/>
        <end position="146"/>
    </location>
</feature>
<feature type="transmembrane region" description="Helical" evidence="1">
    <location>
        <begin position="193"/>
        <end position="211"/>
    </location>
</feature>
<reference evidence="2" key="2">
    <citation type="submission" date="2022-10" db="EMBL/GenBank/DDBJ databases">
        <authorList>
            <person name="Kostovova I."/>
            <person name="Moravkova M."/>
            <person name="Pechar R."/>
        </authorList>
    </citation>
    <scope>NUCLEOTIDE SEQUENCE</scope>
    <source>
        <strain evidence="2">M490A</strain>
    </source>
</reference>
<name>A0A9X3W695_LACAM</name>
<accession>A0A9X3W695</accession>
<evidence type="ECO:0000313" key="2">
    <source>
        <dbReference type="EMBL" id="MDB6259041.1"/>
    </source>
</evidence>
<evidence type="ECO:0000313" key="3">
    <source>
        <dbReference type="Proteomes" id="UP001141981"/>
    </source>
</evidence>
<keyword evidence="1" id="KW-1133">Transmembrane helix</keyword>
<organism evidence="2 3">
    <name type="scientific">Lactobacillus amylovorus</name>
    <dbReference type="NCBI Taxonomy" id="1604"/>
    <lineage>
        <taxon>Bacteria</taxon>
        <taxon>Bacillati</taxon>
        <taxon>Bacillota</taxon>
        <taxon>Bacilli</taxon>
        <taxon>Lactobacillales</taxon>
        <taxon>Lactobacillaceae</taxon>
        <taxon>Lactobacillus</taxon>
    </lineage>
</organism>
<dbReference type="EMBL" id="JAOTGY010000039">
    <property type="protein sequence ID" value="MDB6259041.1"/>
    <property type="molecule type" value="Genomic_DNA"/>
</dbReference>
<dbReference type="Proteomes" id="UP001141981">
    <property type="component" value="Unassembled WGS sequence"/>
</dbReference>
<keyword evidence="1" id="KW-0812">Transmembrane</keyword>
<reference evidence="2" key="1">
    <citation type="journal article" date="2022" name="Microorganisms">
        <title>Antibiotic Susceptibility, Resistance Gene Determinants and Corresponding Genomic Regions in Lactobacillus amylovorus Isolates Derived from Wild Boars and Domestic Pigs.</title>
        <authorList>
            <person name="Moravkova M."/>
            <person name="Kostovova I."/>
            <person name="Kavanova K."/>
            <person name="Pechar R."/>
            <person name="Stanek S."/>
            <person name="Brychta A."/>
            <person name="Zeman M."/>
            <person name="Kubasova T."/>
        </authorList>
    </citation>
    <scope>NUCLEOTIDE SEQUENCE</scope>
    <source>
        <strain evidence="2">M490A</strain>
    </source>
</reference>
<evidence type="ECO:0008006" key="4">
    <source>
        <dbReference type="Google" id="ProtNLM"/>
    </source>
</evidence>
<comment type="caution">
    <text evidence="2">The sequence shown here is derived from an EMBL/GenBank/DDBJ whole genome shotgun (WGS) entry which is preliminary data.</text>
</comment>
<feature type="transmembrane region" description="Helical" evidence="1">
    <location>
        <begin position="20"/>
        <end position="42"/>
    </location>
</feature>
<protein>
    <recommendedName>
        <fullName evidence="4">DUF624 domain-containing protein</fullName>
    </recommendedName>
</protein>
<sequence length="225" mass="25830">MNKHRRNLIYTGIQVAWRLILGNIFFIASNIVLAILCFNLKFTLLTSIVYIAASITVFPSLVALVSYLRNDEVEDKFKLGAKVYFKAFKDAFKLGWSSNLIYELVLLFLVLDVASANKLMKDGQLLIPLLTLLIILTIIHAMWNILIQNYFYVGLKSSVIYSARLMVKKPVISLMMILLIFGDYLSFKLFPQYAILFIVPLTAYVLWKMTLKDFGLLKKEVVIKK</sequence>
<feature type="transmembrane region" description="Helical" evidence="1">
    <location>
        <begin position="48"/>
        <end position="68"/>
    </location>
</feature>